<keyword evidence="2" id="KW-1185">Reference proteome</keyword>
<protein>
    <submittedName>
        <fullName evidence="1">Uncharacterized protein</fullName>
    </submittedName>
</protein>
<sequence length="229" mass="25804">MEAYAKEKLSHKFHHFSQFPENTAITAISLPPETTVRRKKRDGGITTAILSGIIGMTTKTLSDLTAYRPIPSTGGCKWFGTAPFCNYHCPPDYDYIRSHNGRCSSLWLASQCSPDDSFGEPCTTILGSHYKKRFCCKSDPKECTWSGRWMGANTAHNAYCRYDNNVGQCGALTCFINHYSLKALDRSEIEGNRCDELKMFNLTGYATCGFIAWFDSENVMVNSWYKTDI</sequence>
<dbReference type="PANTHER" id="PTHR35180">
    <property type="entry name" value="PROTEIN CBG06219"/>
    <property type="match status" value="1"/>
</dbReference>
<dbReference type="AlphaFoldDB" id="A0AAD4R6U4"/>
<accession>A0AAD4R6U4</accession>
<dbReference type="PANTHER" id="PTHR35180:SF4">
    <property type="entry name" value="PROTEIN CBG06219"/>
    <property type="match status" value="1"/>
</dbReference>
<gene>
    <name evidence="1" type="ORF">DdX_03355</name>
</gene>
<organism evidence="1 2">
    <name type="scientific">Ditylenchus destructor</name>
    <dbReference type="NCBI Taxonomy" id="166010"/>
    <lineage>
        <taxon>Eukaryota</taxon>
        <taxon>Metazoa</taxon>
        <taxon>Ecdysozoa</taxon>
        <taxon>Nematoda</taxon>
        <taxon>Chromadorea</taxon>
        <taxon>Rhabditida</taxon>
        <taxon>Tylenchina</taxon>
        <taxon>Tylenchomorpha</taxon>
        <taxon>Sphaerularioidea</taxon>
        <taxon>Anguinidae</taxon>
        <taxon>Anguininae</taxon>
        <taxon>Ditylenchus</taxon>
    </lineage>
</organism>
<dbReference type="Proteomes" id="UP001201812">
    <property type="component" value="Unassembled WGS sequence"/>
</dbReference>
<proteinExistence type="predicted"/>
<reference evidence="1" key="1">
    <citation type="submission" date="2022-01" db="EMBL/GenBank/DDBJ databases">
        <title>Genome Sequence Resource for Two Populations of Ditylenchus destructor, the Migratory Endoparasitic Phytonematode.</title>
        <authorList>
            <person name="Zhang H."/>
            <person name="Lin R."/>
            <person name="Xie B."/>
        </authorList>
    </citation>
    <scope>NUCLEOTIDE SEQUENCE</scope>
    <source>
        <strain evidence="1">BazhouSP</strain>
    </source>
</reference>
<dbReference type="EMBL" id="JAKKPZ010000002">
    <property type="protein sequence ID" value="KAI1726631.1"/>
    <property type="molecule type" value="Genomic_DNA"/>
</dbReference>
<evidence type="ECO:0000313" key="2">
    <source>
        <dbReference type="Proteomes" id="UP001201812"/>
    </source>
</evidence>
<comment type="caution">
    <text evidence="1">The sequence shown here is derived from an EMBL/GenBank/DDBJ whole genome shotgun (WGS) entry which is preliminary data.</text>
</comment>
<name>A0AAD4R6U4_9BILA</name>
<evidence type="ECO:0000313" key="1">
    <source>
        <dbReference type="EMBL" id="KAI1726631.1"/>
    </source>
</evidence>